<dbReference type="RefSeq" id="WP_014448782.1">
    <property type="nucleotide sequence ID" value="NC_017094.1"/>
</dbReference>
<dbReference type="HOGENOM" id="CLU_000445_70_50_0"/>
<dbReference type="PROSITE" id="PS50883">
    <property type="entry name" value="EAL"/>
    <property type="match status" value="1"/>
</dbReference>
<sequence>MSYSFEESLSGSCLHWQPIVDLKTGRTVGAEALFRPLAGTPVEMLIQIERTGEWEEFTRWEMEQVASDLSEIPPGEEPFLAFFNLSPRQCMSSFLFPWLSRFPSRIVPVIEVLEESLEPSELSVLVEAKRRGFGIAIDDFGTGHSNISRLLDLSVDFVKIDRKLIQATDRNDRNLVEGVVRAIGRTEISILGEGLETEAHVHFAGKIGCASGQGWFYGKPVPIEEFSRGLTRGKLKKNALFGIVSENGINGIHNYQAGRKTD</sequence>
<dbReference type="InterPro" id="IPR035919">
    <property type="entry name" value="EAL_sf"/>
</dbReference>
<evidence type="ECO:0000313" key="3">
    <source>
        <dbReference type="Proteomes" id="UP000007382"/>
    </source>
</evidence>
<dbReference type="CDD" id="cd01948">
    <property type="entry name" value="EAL"/>
    <property type="match status" value="1"/>
</dbReference>
<reference evidence="3" key="2">
    <citation type="submission" date="2012-03" db="EMBL/GenBank/DDBJ databases">
        <title>The complete genome sequence of the pioneer microbe on fresh volcanic deposit, Leptospirillum ferrooxidans strain C2-3.</title>
        <authorList>
            <person name="Fujimura R."/>
            <person name="Sato Y."/>
            <person name="Nishizawa T."/>
            <person name="Nanba K."/>
            <person name="Oshima K."/>
            <person name="Hattori M."/>
            <person name="Kamijo T."/>
            <person name="Ohta H."/>
        </authorList>
    </citation>
    <scope>NUCLEOTIDE SEQUENCE [LARGE SCALE GENOMIC DNA]</scope>
    <source>
        <strain evidence="3">C2-3</strain>
    </source>
</reference>
<dbReference type="Pfam" id="PF00563">
    <property type="entry name" value="EAL"/>
    <property type="match status" value="1"/>
</dbReference>
<evidence type="ECO:0000313" key="2">
    <source>
        <dbReference type="EMBL" id="BAM06290.1"/>
    </source>
</evidence>
<dbReference type="SUPFAM" id="SSF141868">
    <property type="entry name" value="EAL domain-like"/>
    <property type="match status" value="1"/>
</dbReference>
<dbReference type="OrthoDB" id="9813903at2"/>
<evidence type="ECO:0000259" key="1">
    <source>
        <dbReference type="PROSITE" id="PS50883"/>
    </source>
</evidence>
<feature type="domain" description="EAL" evidence="1">
    <location>
        <begin position="1"/>
        <end position="234"/>
    </location>
</feature>
<dbReference type="AlphaFoldDB" id="I0ILZ1"/>
<dbReference type="PANTHER" id="PTHR33121">
    <property type="entry name" value="CYCLIC DI-GMP PHOSPHODIESTERASE PDEF"/>
    <property type="match status" value="1"/>
</dbReference>
<dbReference type="InterPro" id="IPR050706">
    <property type="entry name" value="Cyclic-di-GMP_PDE-like"/>
</dbReference>
<dbReference type="SMART" id="SM00052">
    <property type="entry name" value="EAL"/>
    <property type="match status" value="1"/>
</dbReference>
<accession>I0ILZ1</accession>
<dbReference type="EMBL" id="AP012342">
    <property type="protein sequence ID" value="BAM06290.1"/>
    <property type="molecule type" value="Genomic_DNA"/>
</dbReference>
<reference evidence="2 3" key="1">
    <citation type="journal article" date="2012" name="J. Bacteriol.">
        <title>Complete Genome Sequence of Leptospirillum ferrooxidans Strain C2-3, Isolated from a Fresh Volcanic Ash Deposit on the Island of Miyake, Japan.</title>
        <authorList>
            <person name="Fujimura R."/>
            <person name="Sato Y."/>
            <person name="Nishizawa T."/>
            <person name="Oshima K."/>
            <person name="Kim S.-W."/>
            <person name="Hattori M."/>
            <person name="Kamijo T."/>
            <person name="Ohta H."/>
        </authorList>
    </citation>
    <scope>NUCLEOTIDE SEQUENCE [LARGE SCALE GENOMIC DNA]</scope>
    <source>
        <strain evidence="2 3">C2-3</strain>
    </source>
</reference>
<dbReference type="InterPro" id="IPR001633">
    <property type="entry name" value="EAL_dom"/>
</dbReference>
<dbReference type="PANTHER" id="PTHR33121:SF81">
    <property type="entry name" value="CYCLIC DI-GMP PHOSPHODIESTERASE PDEB-RELATED"/>
    <property type="match status" value="1"/>
</dbReference>
<dbReference type="GO" id="GO:0071111">
    <property type="term" value="F:cyclic-guanylate-specific phosphodiesterase activity"/>
    <property type="evidence" value="ECO:0007669"/>
    <property type="project" value="InterPro"/>
</dbReference>
<proteinExistence type="predicted"/>
<gene>
    <name evidence="2" type="ordered locus">LFE_0574</name>
</gene>
<name>I0ILZ1_LEPFC</name>
<dbReference type="Proteomes" id="UP000007382">
    <property type="component" value="Chromosome"/>
</dbReference>
<dbReference type="Gene3D" id="3.20.20.450">
    <property type="entry name" value="EAL domain"/>
    <property type="match status" value="1"/>
</dbReference>
<dbReference type="STRING" id="1162668.LFE_0574"/>
<dbReference type="KEGG" id="lfc:LFE_0574"/>
<dbReference type="eggNOG" id="COG5001">
    <property type="taxonomic scope" value="Bacteria"/>
</dbReference>
<protein>
    <submittedName>
        <fullName evidence="2">Putative diguanylate phosphodiesterase</fullName>
    </submittedName>
</protein>
<organism evidence="2 3">
    <name type="scientific">Leptospirillum ferrooxidans (strain C2-3)</name>
    <dbReference type="NCBI Taxonomy" id="1162668"/>
    <lineage>
        <taxon>Bacteria</taxon>
        <taxon>Pseudomonadati</taxon>
        <taxon>Nitrospirota</taxon>
        <taxon>Nitrospiria</taxon>
        <taxon>Nitrospirales</taxon>
        <taxon>Nitrospiraceae</taxon>
        <taxon>Leptospirillum</taxon>
    </lineage>
</organism>
<dbReference type="PATRIC" id="fig|1162668.3.peg.675"/>
<keyword evidence="3" id="KW-1185">Reference proteome</keyword>